<dbReference type="EMBL" id="KI894018">
    <property type="protein sequence ID" value="OCF29182.1"/>
    <property type="molecule type" value="Genomic_DNA"/>
</dbReference>
<feature type="region of interest" description="Disordered" evidence="1">
    <location>
        <begin position="298"/>
        <end position="348"/>
    </location>
</feature>
<reference evidence="3" key="1">
    <citation type="submission" date="2013-07" db="EMBL/GenBank/DDBJ databases">
        <title>The Genome Sequence of Cryptococcus bestiolae CBS10118.</title>
        <authorList>
            <consortium name="The Broad Institute Genome Sequencing Platform"/>
            <person name="Cuomo C."/>
            <person name="Litvintseva A."/>
            <person name="Chen Y."/>
            <person name="Heitman J."/>
            <person name="Sun S."/>
            <person name="Springer D."/>
            <person name="Dromer F."/>
            <person name="Young S.K."/>
            <person name="Zeng Q."/>
            <person name="Gargeya S."/>
            <person name="Fitzgerald M."/>
            <person name="Abouelleil A."/>
            <person name="Alvarado L."/>
            <person name="Berlin A.M."/>
            <person name="Chapman S.B."/>
            <person name="Dewar J."/>
            <person name="Goldberg J."/>
            <person name="Griggs A."/>
            <person name="Gujja S."/>
            <person name="Hansen M."/>
            <person name="Howarth C."/>
            <person name="Imamovic A."/>
            <person name="Larimer J."/>
            <person name="McCowan C."/>
            <person name="Murphy C."/>
            <person name="Pearson M."/>
            <person name="Priest M."/>
            <person name="Roberts A."/>
            <person name="Saif S."/>
            <person name="Shea T."/>
            <person name="Sykes S."/>
            <person name="Wortman J."/>
            <person name="Nusbaum C."/>
            <person name="Birren B."/>
        </authorList>
    </citation>
    <scope>NUCLEOTIDE SEQUENCE [LARGE SCALE GENOMIC DNA]</scope>
    <source>
        <strain evidence="3">CBS 10118</strain>
    </source>
</reference>
<proteinExistence type="predicted"/>
<evidence type="ECO:0000259" key="2">
    <source>
        <dbReference type="PROSITE" id="PS00036"/>
    </source>
</evidence>
<dbReference type="AlphaFoldDB" id="A0A1B9GDQ9"/>
<feature type="compositionally biased region" description="Low complexity" evidence="1">
    <location>
        <begin position="196"/>
        <end position="208"/>
    </location>
</feature>
<feature type="compositionally biased region" description="Basic and acidic residues" evidence="1">
    <location>
        <begin position="170"/>
        <end position="187"/>
    </location>
</feature>
<dbReference type="Gene3D" id="1.20.5.170">
    <property type="match status" value="1"/>
</dbReference>
<feature type="region of interest" description="Disordered" evidence="1">
    <location>
        <begin position="1"/>
        <end position="40"/>
    </location>
</feature>
<feature type="compositionally biased region" description="Acidic residues" evidence="1">
    <location>
        <begin position="9"/>
        <end position="21"/>
    </location>
</feature>
<feature type="region of interest" description="Disordered" evidence="1">
    <location>
        <begin position="158"/>
        <end position="188"/>
    </location>
</feature>
<protein>
    <recommendedName>
        <fullName evidence="2">BZIP domain-containing protein</fullName>
    </recommendedName>
</protein>
<sequence>MPTSKEREDFELEDSGGEDDGHEDHEIVEGGKGSSSSQVRKAQNRIAQREFRLRKQQYIRDLEARVEVLSGDKEERIELMTLLVRNLLKENKDLRGMVKNMAGFIGEGLGSCLPRLGLSADGLDAILNRSDTDTAYEAFVNLKASKEQLAAHPGLKYGETRRRASTMKRKRDEENPTTDKGKGRATSEVRTGVTVGATTKTSGSGTTTPLHSIGTSEPALPAAFYTFNQPEDENYHYLFPDLDTLLAGNENDSTVFGRPQTQPRQIPQNEDIERSISGGSGNVPFADGRQHGYAHNIMPAGLGGGGSPKEESNVLLGTSSSSSGPSSGPLSGHGTGYNFGFGSGTDTSPSTIDGGFGLTLPNSSSVGGSISNPSPSEMVGRSAENPISSLAGPRPILSGIGSQGNYARGHPSLMSTDLANTTSAGRVQTLKEAVGAITNQENPLEGPGVTAAELAERRRQQDQLMRMIEEGDPADRKMETMQLITYHLNNFRMNHEYHLPPSLRPTVVQRTIPHEHAIDGIIFPSIRDRMILLRGRYDLVEVFRTMMTEFELHGEDVLDHHNYEISERFIENYSILIDDSVINISNKWRAQRGAPLLMLPERETASRPGAGHRIHADH</sequence>
<reference evidence="3" key="2">
    <citation type="submission" date="2014-01" db="EMBL/GenBank/DDBJ databases">
        <title>Evolution of pathogenesis and genome organization in the Tremellales.</title>
        <authorList>
            <person name="Cuomo C."/>
            <person name="Litvintseva A."/>
            <person name="Heitman J."/>
            <person name="Chen Y."/>
            <person name="Sun S."/>
            <person name="Springer D."/>
            <person name="Dromer F."/>
            <person name="Young S."/>
            <person name="Zeng Q."/>
            <person name="Chapman S."/>
            <person name="Gujja S."/>
            <person name="Saif S."/>
            <person name="Birren B."/>
        </authorList>
    </citation>
    <scope>NUCLEOTIDE SEQUENCE</scope>
    <source>
        <strain evidence="3">CBS 10118</strain>
    </source>
</reference>
<name>A0A1B9GDQ9_9TREE</name>
<dbReference type="GO" id="GO:0003700">
    <property type="term" value="F:DNA-binding transcription factor activity"/>
    <property type="evidence" value="ECO:0007669"/>
    <property type="project" value="InterPro"/>
</dbReference>
<gene>
    <name evidence="3" type="ORF">I302_00678</name>
</gene>
<dbReference type="PANTHER" id="PTHR38116:SF9">
    <property type="entry name" value="BZIP DOMAIN-CONTAINING PROTEIN"/>
    <property type="match status" value="1"/>
</dbReference>
<dbReference type="OrthoDB" id="2245989at2759"/>
<dbReference type="InterPro" id="IPR046347">
    <property type="entry name" value="bZIP_sf"/>
</dbReference>
<dbReference type="VEuPathDB" id="FungiDB:I302_00678"/>
<dbReference type="CDD" id="cd14688">
    <property type="entry name" value="bZIP_YAP"/>
    <property type="match status" value="1"/>
</dbReference>
<dbReference type="InterPro" id="IPR004827">
    <property type="entry name" value="bZIP"/>
</dbReference>
<dbReference type="Pfam" id="PF11905">
    <property type="entry name" value="DUF3425"/>
    <property type="match status" value="1"/>
</dbReference>
<evidence type="ECO:0000313" key="3">
    <source>
        <dbReference type="EMBL" id="OCF29182.1"/>
    </source>
</evidence>
<dbReference type="SUPFAM" id="SSF57959">
    <property type="entry name" value="Leucine zipper domain"/>
    <property type="match status" value="1"/>
</dbReference>
<dbReference type="Pfam" id="PF00170">
    <property type="entry name" value="bZIP_1"/>
    <property type="match status" value="1"/>
</dbReference>
<evidence type="ECO:0000256" key="1">
    <source>
        <dbReference type="SAM" id="MobiDB-lite"/>
    </source>
</evidence>
<dbReference type="STRING" id="1296100.A0A1B9GDQ9"/>
<dbReference type="PROSITE" id="PS00036">
    <property type="entry name" value="BZIP_BASIC"/>
    <property type="match status" value="1"/>
</dbReference>
<feature type="domain" description="BZIP" evidence="2">
    <location>
        <begin position="40"/>
        <end position="54"/>
    </location>
</feature>
<dbReference type="PANTHER" id="PTHR38116">
    <property type="entry name" value="CHROMOSOME 7, WHOLE GENOME SHOTGUN SEQUENCE"/>
    <property type="match status" value="1"/>
</dbReference>
<dbReference type="SMART" id="SM00338">
    <property type="entry name" value="BRLZ"/>
    <property type="match status" value="1"/>
</dbReference>
<organism evidence="3">
    <name type="scientific">Kwoniella bestiolae CBS 10118</name>
    <dbReference type="NCBI Taxonomy" id="1296100"/>
    <lineage>
        <taxon>Eukaryota</taxon>
        <taxon>Fungi</taxon>
        <taxon>Dikarya</taxon>
        <taxon>Basidiomycota</taxon>
        <taxon>Agaricomycotina</taxon>
        <taxon>Tremellomycetes</taxon>
        <taxon>Tremellales</taxon>
        <taxon>Cryptococcaceae</taxon>
        <taxon>Kwoniella</taxon>
    </lineage>
</organism>
<dbReference type="InterPro" id="IPR021833">
    <property type="entry name" value="DUF3425"/>
</dbReference>
<feature type="compositionally biased region" description="Low complexity" evidence="1">
    <location>
        <begin position="316"/>
        <end position="330"/>
    </location>
</feature>
<feature type="compositionally biased region" description="Gly residues" evidence="1">
    <location>
        <begin position="331"/>
        <end position="343"/>
    </location>
</feature>
<accession>A0A1B9GDQ9</accession>
<feature type="region of interest" description="Disordered" evidence="1">
    <location>
        <begin position="196"/>
        <end position="215"/>
    </location>
</feature>